<comment type="caution">
    <text evidence="2">The sequence shown here is derived from an EMBL/GenBank/DDBJ whole genome shotgun (WGS) entry which is preliminary data.</text>
</comment>
<name>A0A2I1CSZ3_ASPC2</name>
<evidence type="ECO:0000313" key="2">
    <source>
        <dbReference type="EMBL" id="PKY00734.1"/>
    </source>
</evidence>
<dbReference type="EMBL" id="MSFM01000013">
    <property type="protein sequence ID" value="PKY00734.1"/>
    <property type="molecule type" value="Genomic_DNA"/>
</dbReference>
<dbReference type="RefSeq" id="XP_024689328.1">
    <property type="nucleotide sequence ID" value="XM_024842071.1"/>
</dbReference>
<evidence type="ECO:0000256" key="1">
    <source>
        <dbReference type="SAM" id="MobiDB-lite"/>
    </source>
</evidence>
<dbReference type="Proteomes" id="UP000234254">
    <property type="component" value="Unassembled WGS sequence"/>
</dbReference>
<dbReference type="VEuPathDB" id="FungiDB:P168DRAFT_63829"/>
<gene>
    <name evidence="2" type="ORF">P168DRAFT_63829</name>
</gene>
<feature type="compositionally biased region" description="Basic and acidic residues" evidence="1">
    <location>
        <begin position="45"/>
        <end position="54"/>
    </location>
</feature>
<accession>A0A2I1CSZ3</accession>
<feature type="compositionally biased region" description="Basic and acidic residues" evidence="1">
    <location>
        <begin position="17"/>
        <end position="35"/>
    </location>
</feature>
<evidence type="ECO:0000313" key="3">
    <source>
        <dbReference type="Proteomes" id="UP000234254"/>
    </source>
</evidence>
<dbReference type="GeneID" id="36549600"/>
<reference evidence="2" key="1">
    <citation type="submission" date="2016-12" db="EMBL/GenBank/DDBJ databases">
        <title>The genomes of Aspergillus section Nigri reveals drivers in fungal speciation.</title>
        <authorList>
            <consortium name="DOE Joint Genome Institute"/>
            <person name="Vesth T.C."/>
            <person name="Nybo J."/>
            <person name="Theobald S."/>
            <person name="Brandl J."/>
            <person name="Frisvad J.C."/>
            <person name="Nielsen K.F."/>
            <person name="Lyhne E.K."/>
            <person name="Kogle M.E."/>
            <person name="Kuo A."/>
            <person name="Riley R."/>
            <person name="Clum A."/>
            <person name="Nolan M."/>
            <person name="Lipzen A."/>
            <person name="Salamov A."/>
            <person name="Henrissat B."/>
            <person name="Wiebenga A."/>
            <person name="De vries R.P."/>
            <person name="Grigoriev I.V."/>
            <person name="Mortensen U.H."/>
            <person name="Andersen M.R."/>
            <person name="Baker S.E."/>
        </authorList>
    </citation>
    <scope>NUCLEOTIDE SEQUENCE</scope>
    <source>
        <strain evidence="2">IBT 28561</strain>
    </source>
</reference>
<proteinExistence type="predicted"/>
<organism evidence="2 3">
    <name type="scientific">Aspergillus campestris (strain IBT 28561)</name>
    <dbReference type="NCBI Taxonomy" id="1392248"/>
    <lineage>
        <taxon>Eukaryota</taxon>
        <taxon>Fungi</taxon>
        <taxon>Dikarya</taxon>
        <taxon>Ascomycota</taxon>
        <taxon>Pezizomycotina</taxon>
        <taxon>Eurotiomycetes</taxon>
        <taxon>Eurotiomycetidae</taxon>
        <taxon>Eurotiales</taxon>
        <taxon>Aspergillaceae</taxon>
        <taxon>Aspergillus</taxon>
        <taxon>Aspergillus subgen. Circumdati</taxon>
    </lineage>
</organism>
<protein>
    <submittedName>
        <fullName evidence="2">Uncharacterized protein</fullName>
    </submittedName>
</protein>
<keyword evidence="3" id="KW-1185">Reference proteome</keyword>
<feature type="region of interest" description="Disordered" evidence="1">
    <location>
        <begin position="1"/>
        <end position="54"/>
    </location>
</feature>
<dbReference type="AlphaFoldDB" id="A0A2I1CSZ3"/>
<sequence length="198" mass="22674">MEKHSTGSGVGQHPKLLTRDAPQKNKRFEYYESRKQMAHAKRRSKEIDRSLKEDARKRRSQYVVSIDGLHDSGPRFARQLQILISHGLPRDQRLSHKDNIRRSLLQALCSAATAARDETKSPITTITKKTAEQILTQLPNPSDLEPGWRPSRDTVAAALSLWSDEGLRETLKSKREPWVPGMDSYDRYAKPFPPYQLT</sequence>